<proteinExistence type="predicted"/>
<evidence type="ECO:0000259" key="5">
    <source>
        <dbReference type="PROSITE" id="PS51123"/>
    </source>
</evidence>
<accession>A0A177XZE1</accession>
<dbReference type="Gene3D" id="3.30.1330.60">
    <property type="entry name" value="OmpA-like domain"/>
    <property type="match status" value="1"/>
</dbReference>
<evidence type="ECO:0000313" key="7">
    <source>
        <dbReference type="Proteomes" id="UP000078406"/>
    </source>
</evidence>
<evidence type="ECO:0000256" key="3">
    <source>
        <dbReference type="ARBA" id="ARBA00023237"/>
    </source>
</evidence>
<dbReference type="Proteomes" id="UP000078406">
    <property type="component" value="Unassembled WGS sequence"/>
</dbReference>
<feature type="domain" description="OmpA-like" evidence="5">
    <location>
        <begin position="139"/>
        <end position="257"/>
    </location>
</feature>
<dbReference type="InterPro" id="IPR006664">
    <property type="entry name" value="OMP_bac"/>
</dbReference>
<gene>
    <name evidence="6" type="ORF">APB76_12200</name>
</gene>
<organism evidence="6 7">
    <name type="scientific">Vibrio bivalvicida</name>
    <dbReference type="NCBI Taxonomy" id="1276888"/>
    <lineage>
        <taxon>Bacteria</taxon>
        <taxon>Pseudomonadati</taxon>
        <taxon>Pseudomonadota</taxon>
        <taxon>Gammaproteobacteria</taxon>
        <taxon>Vibrionales</taxon>
        <taxon>Vibrionaceae</taxon>
        <taxon>Vibrio</taxon>
        <taxon>Vibrio oreintalis group</taxon>
    </lineage>
</organism>
<evidence type="ECO:0000256" key="2">
    <source>
        <dbReference type="ARBA" id="ARBA00023136"/>
    </source>
</evidence>
<dbReference type="InterPro" id="IPR050330">
    <property type="entry name" value="Bact_OuterMem_StrucFunc"/>
</dbReference>
<dbReference type="PRINTS" id="PR01021">
    <property type="entry name" value="OMPADOMAIN"/>
</dbReference>
<dbReference type="Pfam" id="PF00691">
    <property type="entry name" value="OmpA"/>
    <property type="match status" value="1"/>
</dbReference>
<name>A0A177XZE1_9VIBR</name>
<dbReference type="Pfam" id="PF18393">
    <property type="entry name" value="MotY_N"/>
    <property type="match status" value="1"/>
</dbReference>
<evidence type="ECO:0000313" key="6">
    <source>
        <dbReference type="EMBL" id="OAJ93969.1"/>
    </source>
</evidence>
<keyword evidence="2 4" id="KW-0472">Membrane</keyword>
<comment type="caution">
    <text evidence="6">The sequence shown here is derived from an EMBL/GenBank/DDBJ whole genome shotgun (WGS) entry which is preliminary data.</text>
</comment>
<evidence type="ECO:0000256" key="4">
    <source>
        <dbReference type="PROSITE-ProRule" id="PRU00473"/>
    </source>
</evidence>
<protein>
    <recommendedName>
        <fullName evidence="5">OmpA-like domain-containing protein</fullName>
    </recommendedName>
</protein>
<dbReference type="PRINTS" id="PR01023">
    <property type="entry name" value="NAFLGMOTY"/>
</dbReference>
<comment type="subcellular location">
    <subcellularLocation>
        <location evidence="1">Cell outer membrane</location>
    </subcellularLocation>
</comment>
<dbReference type="SUPFAM" id="SSF103088">
    <property type="entry name" value="OmpA-like"/>
    <property type="match status" value="1"/>
</dbReference>
<dbReference type="Gene3D" id="2.60.40.2540">
    <property type="match status" value="1"/>
</dbReference>
<reference evidence="6 7" key="1">
    <citation type="journal article" date="2016" name="Syst. Appl. Microbiol.">
        <title>Vibrio bivalvicida sp. nov., a novel larval pathogen for bivalve molluscs reared in a hatchery.</title>
        <authorList>
            <person name="Dubert J."/>
            <person name="Romalde J.L."/>
            <person name="Prado S."/>
            <person name="Barja J.L."/>
        </authorList>
    </citation>
    <scope>NUCLEOTIDE SEQUENCE [LARGE SCALE GENOMIC DNA]</scope>
    <source>
        <strain evidence="6 7">605</strain>
    </source>
</reference>
<dbReference type="PROSITE" id="PS51123">
    <property type="entry name" value="OMPA_2"/>
    <property type="match status" value="1"/>
</dbReference>
<keyword evidence="3" id="KW-0998">Cell outer membrane</keyword>
<dbReference type="PANTHER" id="PTHR30329:SF21">
    <property type="entry name" value="LIPOPROTEIN YIAD-RELATED"/>
    <property type="match status" value="1"/>
</dbReference>
<dbReference type="GO" id="GO:0009279">
    <property type="term" value="C:cell outer membrane"/>
    <property type="evidence" value="ECO:0007669"/>
    <property type="project" value="UniProtKB-SubCell"/>
</dbReference>
<dbReference type="InterPro" id="IPR041544">
    <property type="entry name" value="MotY_N"/>
</dbReference>
<dbReference type="InterPro" id="IPR006665">
    <property type="entry name" value="OmpA-like"/>
</dbReference>
<dbReference type="InterPro" id="IPR036737">
    <property type="entry name" value="OmpA-like_sf"/>
</dbReference>
<dbReference type="PANTHER" id="PTHR30329">
    <property type="entry name" value="STATOR ELEMENT OF FLAGELLAR MOTOR COMPLEX"/>
    <property type="match status" value="1"/>
</dbReference>
<dbReference type="CDD" id="cd07185">
    <property type="entry name" value="OmpA_C-like"/>
    <property type="match status" value="1"/>
</dbReference>
<dbReference type="EMBL" id="LLEI02000032">
    <property type="protein sequence ID" value="OAJ93969.1"/>
    <property type="molecule type" value="Genomic_DNA"/>
</dbReference>
<dbReference type="AlphaFoldDB" id="A0A177XZE1"/>
<dbReference type="RefSeq" id="WP_054961536.1">
    <property type="nucleotide sequence ID" value="NZ_LLEI02000032.1"/>
</dbReference>
<sequence length="273" mass="30400">MDEVNWEYKGTNLKCDLKYNNPSYGKFYFRSEEKGLIYFKASVNGANKRGHSGVLLSTPAPWNIGRAPRIVTNIASVDKGTMSFSTNVEGLLVDIEAGNWLQFTIGGNSPSDKSTYLVPTIRIHNALKRFRDCQSSLPLMSYTQARDIALLFELGQITLNANQLKTLSALNSYLMVDSRVDKLLIDGYADNVGSKIGNLKISRQRAEQVASQMEKLGVDRNMIEVRAHGSRYPIASNANHQGQAKNRRVTLRLVRSDEAVLPMTPDNNDKGKV</sequence>
<evidence type="ECO:0000256" key="1">
    <source>
        <dbReference type="ARBA" id="ARBA00004442"/>
    </source>
</evidence>